<dbReference type="SUPFAM" id="SSF57667">
    <property type="entry name" value="beta-beta-alpha zinc fingers"/>
    <property type="match status" value="1"/>
</dbReference>
<keyword evidence="4" id="KW-1185">Reference proteome</keyword>
<evidence type="ECO:0000313" key="4">
    <source>
        <dbReference type="Proteomes" id="UP000734854"/>
    </source>
</evidence>
<dbReference type="EMBL" id="JACMSC010000019">
    <property type="protein sequence ID" value="KAG6473154.1"/>
    <property type="molecule type" value="Genomic_DNA"/>
</dbReference>
<evidence type="ECO:0000259" key="2">
    <source>
        <dbReference type="PROSITE" id="PS50157"/>
    </source>
</evidence>
<dbReference type="AlphaFoldDB" id="A0A8J5CDC2"/>
<dbReference type="GO" id="GO:0008270">
    <property type="term" value="F:zinc ion binding"/>
    <property type="evidence" value="ECO:0007669"/>
    <property type="project" value="UniProtKB-KW"/>
</dbReference>
<feature type="domain" description="C2H2-type" evidence="2">
    <location>
        <begin position="188"/>
        <end position="215"/>
    </location>
</feature>
<comment type="caution">
    <text evidence="3">The sequence shown here is derived from an EMBL/GenBank/DDBJ whole genome shotgun (WGS) entry which is preliminary data.</text>
</comment>
<gene>
    <name evidence="3" type="ORF">ZIOFF_067061</name>
</gene>
<dbReference type="GO" id="GO:0003700">
    <property type="term" value="F:DNA-binding transcription factor activity"/>
    <property type="evidence" value="ECO:0007669"/>
    <property type="project" value="InterPro"/>
</dbReference>
<dbReference type="PANTHER" id="PTHR45730:SF120">
    <property type="entry name" value="OS03G0786400 PROTEIN"/>
    <property type="match status" value="1"/>
</dbReference>
<keyword evidence="1" id="KW-0863">Zinc-finger</keyword>
<protein>
    <recommendedName>
        <fullName evidence="2">C2H2-type domain-containing protein</fullName>
    </recommendedName>
</protein>
<dbReference type="PROSITE" id="PS00028">
    <property type="entry name" value="ZINC_FINGER_C2H2_1"/>
    <property type="match status" value="1"/>
</dbReference>
<dbReference type="InterPro" id="IPR045320">
    <property type="entry name" value="JAGGED/SL1-like"/>
</dbReference>
<evidence type="ECO:0000256" key="1">
    <source>
        <dbReference type="PROSITE-ProRule" id="PRU00042"/>
    </source>
</evidence>
<dbReference type="PROSITE" id="PS50157">
    <property type="entry name" value="ZINC_FINGER_C2H2_2"/>
    <property type="match status" value="1"/>
</dbReference>
<dbReference type="PANTHER" id="PTHR45730">
    <property type="entry name" value="ZINC FINGER PROTEIN JAGGED"/>
    <property type="match status" value="1"/>
</dbReference>
<dbReference type="InterPro" id="IPR036236">
    <property type="entry name" value="Znf_C2H2_sf"/>
</dbReference>
<keyword evidence="1" id="KW-0479">Metal-binding</keyword>
<organism evidence="3 4">
    <name type="scientific">Zingiber officinale</name>
    <name type="common">Ginger</name>
    <name type="synonym">Amomum zingiber</name>
    <dbReference type="NCBI Taxonomy" id="94328"/>
    <lineage>
        <taxon>Eukaryota</taxon>
        <taxon>Viridiplantae</taxon>
        <taxon>Streptophyta</taxon>
        <taxon>Embryophyta</taxon>
        <taxon>Tracheophyta</taxon>
        <taxon>Spermatophyta</taxon>
        <taxon>Magnoliopsida</taxon>
        <taxon>Liliopsida</taxon>
        <taxon>Zingiberales</taxon>
        <taxon>Zingiberaceae</taxon>
        <taxon>Zingiber</taxon>
    </lineage>
</organism>
<reference evidence="3 4" key="1">
    <citation type="submission" date="2020-08" db="EMBL/GenBank/DDBJ databases">
        <title>Plant Genome Project.</title>
        <authorList>
            <person name="Zhang R.-G."/>
        </authorList>
    </citation>
    <scope>NUCLEOTIDE SEQUENCE [LARGE SCALE GENOMIC DNA]</scope>
    <source>
        <tissue evidence="3">Rhizome</tissue>
    </source>
</reference>
<evidence type="ECO:0000313" key="3">
    <source>
        <dbReference type="EMBL" id="KAG6473154.1"/>
    </source>
</evidence>
<accession>A0A8J5CDC2</accession>
<proteinExistence type="predicted"/>
<name>A0A8J5CDC2_ZINOF</name>
<keyword evidence="1" id="KW-0862">Zinc</keyword>
<sequence>MSSECDLGLNYQPDPLSYCSGKLMLGFAIGGKTNTEACSKRWIAMRGQPQCRTKGALLVGALFKWYGRAGAKIVGSEEMNKSVGLAWLRRDEQECQAIGAGSTVSAVRMAAALAFPCNFTTRRETSCATVPCCWLQLANPCRDSVILQACTSPPSLGYMDSPAPPPPPQPDLDLSLAGALDTKDVKLFPCLFCKKKFLKSQALGGHQNAHKKERSIGWSSYLYLAPAAAAASATINPPYLSSPLLAHACRNIPPGDCTYGGQSEFSSCSRRAPRFSNDHPLLATVSNGRAMCAAGDPAASGYETIDLLNWQRGSRPPHERPAADFSAAGDRTELDLSLRL</sequence>
<dbReference type="Proteomes" id="UP000734854">
    <property type="component" value="Unassembled WGS sequence"/>
</dbReference>
<dbReference type="InterPro" id="IPR013087">
    <property type="entry name" value="Znf_C2H2_type"/>
</dbReference>